<evidence type="ECO:0000256" key="1">
    <source>
        <dbReference type="SAM" id="Phobius"/>
    </source>
</evidence>
<evidence type="ECO:0008006" key="4">
    <source>
        <dbReference type="Google" id="ProtNLM"/>
    </source>
</evidence>
<organism evidence="2 3">
    <name type="scientific">Iodidimonas nitroreducens</name>
    <dbReference type="NCBI Taxonomy" id="1236968"/>
    <lineage>
        <taxon>Bacteria</taxon>
        <taxon>Pseudomonadati</taxon>
        <taxon>Pseudomonadota</taxon>
        <taxon>Alphaproteobacteria</taxon>
        <taxon>Iodidimonadales</taxon>
        <taxon>Iodidimonadaceae</taxon>
        <taxon>Iodidimonas</taxon>
    </lineage>
</organism>
<protein>
    <recommendedName>
        <fullName evidence="4">DUF4760 domain-containing protein</fullName>
    </recommendedName>
</protein>
<proteinExistence type="predicted"/>
<dbReference type="EMBL" id="BKCN01000026">
    <property type="protein sequence ID" value="GER05478.1"/>
    <property type="molecule type" value="Genomic_DNA"/>
</dbReference>
<evidence type="ECO:0000313" key="3">
    <source>
        <dbReference type="Proteomes" id="UP000324996"/>
    </source>
</evidence>
<gene>
    <name evidence="2" type="ORF">JCM17846_31600</name>
</gene>
<keyword evidence="1" id="KW-1133">Transmembrane helix</keyword>
<comment type="caution">
    <text evidence="2">The sequence shown here is derived from an EMBL/GenBank/DDBJ whole genome shotgun (WGS) entry which is preliminary data.</text>
</comment>
<keyword evidence="1" id="KW-0812">Transmembrane</keyword>
<dbReference type="Proteomes" id="UP000324996">
    <property type="component" value="Unassembled WGS sequence"/>
</dbReference>
<dbReference type="AlphaFoldDB" id="A0A5A7NBJ6"/>
<keyword evidence="1" id="KW-0472">Membrane</keyword>
<keyword evidence="3" id="KW-1185">Reference proteome</keyword>
<name>A0A5A7NBJ6_9PROT</name>
<reference evidence="2 3" key="1">
    <citation type="submission" date="2019-09" db="EMBL/GenBank/DDBJ databases">
        <title>NBRP : Genome information of microbial organism related human and environment.</title>
        <authorList>
            <person name="Hattori M."/>
            <person name="Oshima K."/>
            <person name="Inaba H."/>
            <person name="Suda W."/>
            <person name="Sakamoto M."/>
            <person name="Iino T."/>
            <person name="Kitahara M."/>
            <person name="Oshida Y."/>
            <person name="Iida T."/>
            <person name="Kudo T."/>
            <person name="Itoh T."/>
            <person name="Ohkuma M."/>
        </authorList>
    </citation>
    <scope>NUCLEOTIDE SEQUENCE [LARGE SCALE GENOMIC DNA]</scope>
    <source>
        <strain evidence="2 3">Q-1</strain>
    </source>
</reference>
<feature type="transmembrane region" description="Helical" evidence="1">
    <location>
        <begin position="6"/>
        <end position="26"/>
    </location>
</feature>
<sequence length="218" mass="25333">MNVQGWLILAGLFLTLITFIIQTRLANRTRLGEIYQELEVASNEVFRFEAEHADRLAPFLQETPPSETLPASDRLIADNRLFQILNLFEIATRFRRKRFFEPDVYASWVAWQFDLLQNWYFRAVWPTICDNYTSDLRHIFDQPVADHDDDVPFAQQKTDFYLHVAKTLDCLTIAALAKSFKAAGVVAKKTRKKQIDYELSCSINPRISTASPIFWPKP</sequence>
<evidence type="ECO:0000313" key="2">
    <source>
        <dbReference type="EMBL" id="GER05478.1"/>
    </source>
</evidence>
<dbReference type="RefSeq" id="WP_150007434.1">
    <property type="nucleotide sequence ID" value="NZ_BKCN01000026.1"/>
</dbReference>
<accession>A0A5A7NBJ6</accession>